<comment type="caution">
    <text evidence="1">The sequence shown here is derived from an EMBL/GenBank/DDBJ whole genome shotgun (WGS) entry which is preliminary data.</text>
</comment>
<dbReference type="PANTHER" id="PTHR47331">
    <property type="entry name" value="PHD-TYPE DOMAIN-CONTAINING PROTEIN"/>
    <property type="match status" value="1"/>
</dbReference>
<dbReference type="Proteomes" id="UP001160148">
    <property type="component" value="Unassembled WGS sequence"/>
</dbReference>
<dbReference type="PANTHER" id="PTHR47331:SF5">
    <property type="entry name" value="RIBONUCLEASE H"/>
    <property type="match status" value="1"/>
</dbReference>
<name>A0AAV0Y4M0_9HEMI</name>
<evidence type="ECO:0000313" key="2">
    <source>
        <dbReference type="Proteomes" id="UP001160148"/>
    </source>
</evidence>
<reference evidence="1 2" key="1">
    <citation type="submission" date="2023-01" db="EMBL/GenBank/DDBJ databases">
        <authorList>
            <person name="Whitehead M."/>
        </authorList>
    </citation>
    <scope>NUCLEOTIDE SEQUENCE [LARGE SCALE GENOMIC DNA]</scope>
</reference>
<organism evidence="1 2">
    <name type="scientific">Macrosiphum euphorbiae</name>
    <name type="common">potato aphid</name>
    <dbReference type="NCBI Taxonomy" id="13131"/>
    <lineage>
        <taxon>Eukaryota</taxon>
        <taxon>Metazoa</taxon>
        <taxon>Ecdysozoa</taxon>
        <taxon>Arthropoda</taxon>
        <taxon>Hexapoda</taxon>
        <taxon>Insecta</taxon>
        <taxon>Pterygota</taxon>
        <taxon>Neoptera</taxon>
        <taxon>Paraneoptera</taxon>
        <taxon>Hemiptera</taxon>
        <taxon>Sternorrhyncha</taxon>
        <taxon>Aphidomorpha</taxon>
        <taxon>Aphidoidea</taxon>
        <taxon>Aphididae</taxon>
        <taxon>Macrosiphini</taxon>
        <taxon>Macrosiphum</taxon>
    </lineage>
</organism>
<proteinExistence type="predicted"/>
<keyword evidence="2" id="KW-1185">Reference proteome</keyword>
<protein>
    <submittedName>
        <fullName evidence="1">Uncharacterized protein</fullName>
    </submittedName>
</protein>
<evidence type="ECO:0000313" key="1">
    <source>
        <dbReference type="EMBL" id="CAI6375361.1"/>
    </source>
</evidence>
<sequence>MSIAVVPIEQLPETKVLSVSVQVEPEAEWFSRFSSYHNMVRVVAWMRRFAGRARQQTHTTDYLTREELGESLIVLVKQSQTCWLSKLHTDLGSGRPAQRSLAGLRPFLDARCVVCVGGRLTRSNLTSDDKQPILLAKESHLSVLIARHWHLVTCHSGPRVITSLITRQFWIVV</sequence>
<accession>A0AAV0Y4M0</accession>
<gene>
    <name evidence="1" type="ORF">MEUPH1_LOCUS28875</name>
</gene>
<dbReference type="AlphaFoldDB" id="A0AAV0Y4M0"/>
<dbReference type="EMBL" id="CARXXK010001317">
    <property type="protein sequence ID" value="CAI6375361.1"/>
    <property type="molecule type" value="Genomic_DNA"/>
</dbReference>